<organism evidence="1">
    <name type="scientific">Brucella pituitosa</name>
    <dbReference type="NCBI Taxonomy" id="571256"/>
    <lineage>
        <taxon>Bacteria</taxon>
        <taxon>Pseudomonadati</taxon>
        <taxon>Pseudomonadota</taxon>
        <taxon>Alphaproteobacteria</taxon>
        <taxon>Hyphomicrobiales</taxon>
        <taxon>Brucellaceae</taxon>
        <taxon>Brucella/Ochrobactrum group</taxon>
        <taxon>Brucella</taxon>
    </lineage>
</organism>
<comment type="caution">
    <text evidence="1">The sequence shown here is derived from an EMBL/GenBank/DDBJ whole genome shotgun (WGS) entry which is preliminary data.</text>
</comment>
<dbReference type="EMBL" id="VZPE01000005">
    <property type="protein sequence ID" value="KAB0571090.1"/>
    <property type="molecule type" value="Genomic_DNA"/>
</dbReference>
<reference evidence="1" key="1">
    <citation type="submission" date="2019-09" db="EMBL/GenBank/DDBJ databases">
        <title>Draft genome sequences of 48 bacterial type strains from the CCUG.</title>
        <authorList>
            <person name="Tunovic T."/>
            <person name="Pineiro-Iglesias B."/>
            <person name="Unosson C."/>
            <person name="Inganas E."/>
            <person name="Ohlen M."/>
            <person name="Cardew S."/>
            <person name="Jensie-Markopoulos S."/>
            <person name="Salva-Serra F."/>
            <person name="Jaen-Luchoro D."/>
            <person name="Karlsson R."/>
            <person name="Svensson-Stadler L."/>
            <person name="Chun J."/>
            <person name="Moore E."/>
        </authorList>
    </citation>
    <scope>NUCLEOTIDE SEQUENCE</scope>
    <source>
        <strain evidence="1">CCUG 50899</strain>
    </source>
</reference>
<dbReference type="Pfam" id="PF13384">
    <property type="entry name" value="HTH_23"/>
    <property type="match status" value="1"/>
</dbReference>
<gene>
    <name evidence="1" type="ORF">F7Q93_14090</name>
</gene>
<name>A0A643F1Q9_9HYPH</name>
<evidence type="ECO:0000313" key="1">
    <source>
        <dbReference type="EMBL" id="KAB0571090.1"/>
    </source>
</evidence>
<proteinExistence type="predicted"/>
<protein>
    <submittedName>
        <fullName evidence="1">Helix-turn-helix domain-containing protein</fullName>
    </submittedName>
</protein>
<accession>A0A643F1Q9</accession>
<dbReference type="RefSeq" id="WP_128093742.1">
    <property type="nucleotide sequence ID" value="NZ_JBHEEN010000005.1"/>
</dbReference>
<dbReference type="InterPro" id="IPR010921">
    <property type="entry name" value="Trp_repressor/repl_initiator"/>
</dbReference>
<dbReference type="AlphaFoldDB" id="A0A643F1Q9"/>
<dbReference type="SUPFAM" id="SSF48295">
    <property type="entry name" value="TrpR-like"/>
    <property type="match status" value="1"/>
</dbReference>
<sequence>MNIHTASNLDIERFRKVYALVTGGATEGERAAAKARASKIAAKAGLSFNDAVSKLDAPMQQPKPKNIFEDFFNSPDMKAQRSDRQRKDALKRELVLEEYGSIKAVFDPKPWEVALRMAIEPFSVVMSYACTSGVQRQYTAFMDGEQAGIMLRGTERAKSAIASAFPMPTTIQAAMDEIKAWNKQRWDRALFFEYYEQEPEVYVRQRLVEDFIERQPVQSWDDMEARFAWKKYEFESQWIEPTEREDPFMDRIEADFTILRDLYESGNPHAATVQNGHWTNADKRAAVLSMLDTQPELSDREISRRLGVSPQTVGNWRRRIVT</sequence>
<dbReference type="GO" id="GO:0043565">
    <property type="term" value="F:sequence-specific DNA binding"/>
    <property type="evidence" value="ECO:0007669"/>
    <property type="project" value="InterPro"/>
</dbReference>